<dbReference type="Proteomes" id="UP000184334">
    <property type="component" value="Unassembled WGS sequence"/>
</dbReference>
<comment type="caution">
    <text evidence="1">The sequence shown here is derived from an EMBL/GenBank/DDBJ whole genome shotgun (WGS) entry which is preliminary data.</text>
</comment>
<evidence type="ECO:0008006" key="3">
    <source>
        <dbReference type="Google" id="ProtNLM"/>
    </source>
</evidence>
<gene>
    <name evidence="1" type="ORF">SAMN02745164_02276</name>
</gene>
<reference evidence="1" key="1">
    <citation type="submission" date="2016-11" db="EMBL/GenBank/DDBJ databases">
        <authorList>
            <person name="Varghese N."/>
            <person name="Submissions S."/>
        </authorList>
    </citation>
    <scope>NUCLEOTIDE SEQUENCE [LARGE SCALE GENOMIC DNA]</scope>
    <source>
        <strain evidence="1">DSM 16785</strain>
    </source>
</reference>
<dbReference type="EMBL" id="FQUI01000078">
    <property type="protein sequence ID" value="SHF34278.1"/>
    <property type="molecule type" value="Genomic_DNA"/>
</dbReference>
<dbReference type="STRING" id="1122195.SAMN02745164_02276"/>
<dbReference type="RefSeq" id="WP_072866117.1">
    <property type="nucleotide sequence ID" value="NZ_FQUI01000078.1"/>
</dbReference>
<name>A0A1M5AVJ3_MARH1</name>
<dbReference type="AlphaFoldDB" id="A0A1M5AVJ3"/>
<protein>
    <recommendedName>
        <fullName evidence="3">DUF1232 domain-containing protein</fullName>
    </recommendedName>
</protein>
<proteinExistence type="predicted"/>
<sequence length="120" mass="14373">MKKNWEEELKRKIELEKEAYSISEIEKVVNKKYEILEKVESVNYLVKYKNEIDKMFDLLEKYLNGSKNISKDIIKSIGFALYYILETKDHINDETPFIGYYDDQLVLELVIAELRKEKVI</sequence>
<accession>A0A1M5AVJ3</accession>
<organism evidence="1 2">
    <name type="scientific">Marinitoga hydrogenitolerans (strain DSM 16785 / JCM 12826 / AT1271)</name>
    <dbReference type="NCBI Taxonomy" id="1122195"/>
    <lineage>
        <taxon>Bacteria</taxon>
        <taxon>Thermotogati</taxon>
        <taxon>Thermotogota</taxon>
        <taxon>Thermotogae</taxon>
        <taxon>Petrotogales</taxon>
        <taxon>Petrotogaceae</taxon>
        <taxon>Marinitoga</taxon>
    </lineage>
</organism>
<evidence type="ECO:0000313" key="1">
    <source>
        <dbReference type="EMBL" id="SHF34278.1"/>
    </source>
</evidence>
<evidence type="ECO:0000313" key="2">
    <source>
        <dbReference type="Proteomes" id="UP000184334"/>
    </source>
</evidence>
<keyword evidence="2" id="KW-1185">Reference proteome</keyword>